<keyword evidence="3" id="KW-0812">Transmembrane</keyword>
<dbReference type="Gene3D" id="1.10.1330.10">
    <property type="entry name" value="Dockerin domain"/>
    <property type="match status" value="1"/>
</dbReference>
<keyword evidence="6" id="KW-1185">Reference proteome</keyword>
<dbReference type="Pfam" id="PF02638">
    <property type="entry name" value="GHL10"/>
    <property type="match status" value="1"/>
</dbReference>
<reference evidence="5 6" key="1">
    <citation type="submission" date="2019-08" db="EMBL/GenBank/DDBJ databases">
        <title>Deep-cultivation of Planctomycetes and their phenomic and genomic characterization uncovers novel biology.</title>
        <authorList>
            <person name="Wiegand S."/>
            <person name="Jogler M."/>
            <person name="Boedeker C."/>
            <person name="Pinto D."/>
            <person name="Vollmers J."/>
            <person name="Rivas-Marin E."/>
            <person name="Kohn T."/>
            <person name="Peeters S.H."/>
            <person name="Heuer A."/>
            <person name="Rast P."/>
            <person name="Oberbeckmann S."/>
            <person name="Bunk B."/>
            <person name="Jeske O."/>
            <person name="Meyerdierks A."/>
            <person name="Storesund J.E."/>
            <person name="Kallscheuer N."/>
            <person name="Luecker S."/>
            <person name="Lage O.M."/>
            <person name="Pohl T."/>
            <person name="Merkel B.J."/>
            <person name="Hornburger P."/>
            <person name="Mueller R.-W."/>
            <person name="Bruemmer F."/>
            <person name="Labrenz M."/>
            <person name="Spormann A.M."/>
            <person name="Op den Camp H."/>
            <person name="Overmann J."/>
            <person name="Amann R."/>
            <person name="Jetten M.S.M."/>
            <person name="Mascher T."/>
            <person name="Medema M.H."/>
            <person name="Devos D.P."/>
            <person name="Kaster A.-K."/>
            <person name="Ovreas L."/>
            <person name="Rohde M."/>
            <person name="Galperin M.Y."/>
            <person name="Jogler C."/>
        </authorList>
    </citation>
    <scope>NUCLEOTIDE SEQUENCE [LARGE SCALE GENOMIC DNA]</scope>
    <source>
        <strain evidence="5 6">Pr1d</strain>
    </source>
</reference>
<feature type="domain" description="Glycosyl hydrolase-like 10" evidence="4">
    <location>
        <begin position="61"/>
        <end position="341"/>
    </location>
</feature>
<dbReference type="Gene3D" id="3.20.20.80">
    <property type="entry name" value="Glycosidases"/>
    <property type="match status" value="1"/>
</dbReference>
<feature type="transmembrane region" description="Helical" evidence="3">
    <location>
        <begin position="34"/>
        <end position="54"/>
    </location>
</feature>
<dbReference type="EMBL" id="CP042913">
    <property type="protein sequence ID" value="QEG32898.1"/>
    <property type="molecule type" value="Genomic_DNA"/>
</dbReference>
<dbReference type="AlphaFoldDB" id="A0A5B9Q1P8"/>
<dbReference type="InterPro" id="IPR002105">
    <property type="entry name" value="Dockerin_1_rpt"/>
</dbReference>
<evidence type="ECO:0000256" key="1">
    <source>
        <dbReference type="ARBA" id="ARBA00022729"/>
    </source>
</evidence>
<dbReference type="Pfam" id="PF00404">
    <property type="entry name" value="Dockerin_1"/>
    <property type="match status" value="1"/>
</dbReference>
<dbReference type="InterPro" id="IPR036439">
    <property type="entry name" value="Dockerin_dom_sf"/>
</dbReference>
<dbReference type="OrthoDB" id="9760892at2"/>
<accession>A0A5B9Q1P8</accession>
<dbReference type="PANTHER" id="PTHR43405">
    <property type="entry name" value="GLYCOSYL HYDROLASE DIGH"/>
    <property type="match status" value="1"/>
</dbReference>
<protein>
    <recommendedName>
        <fullName evidence="4">Glycosyl hydrolase-like 10 domain-containing protein</fullName>
    </recommendedName>
</protein>
<dbReference type="GO" id="GO:0000272">
    <property type="term" value="P:polysaccharide catabolic process"/>
    <property type="evidence" value="ECO:0007669"/>
    <property type="project" value="InterPro"/>
</dbReference>
<evidence type="ECO:0000313" key="5">
    <source>
        <dbReference type="EMBL" id="QEG32898.1"/>
    </source>
</evidence>
<dbReference type="KEGG" id="bgok:Pr1d_01590"/>
<dbReference type="PANTHER" id="PTHR43405:SF1">
    <property type="entry name" value="GLYCOSYL HYDROLASE DIGH"/>
    <property type="match status" value="1"/>
</dbReference>
<keyword evidence="1" id="KW-0732">Signal</keyword>
<dbReference type="InterPro" id="IPR017853">
    <property type="entry name" value="GH"/>
</dbReference>
<evidence type="ECO:0000313" key="6">
    <source>
        <dbReference type="Proteomes" id="UP000323917"/>
    </source>
</evidence>
<sequence>MKCNEESKSLPPSTGLFPPSNDHSDSQKLEMPKVFAVIIRLLLLCLICLLPTSYMKGANPEVRGTWLTTTGVDHVRSGFNTEATMEDLRAVGLNTTYVETWKNGYTNYPSQTLKSIIGTTDRNPTIGSSRDLVQETLIHAHRNQLEYYGWFEYGAMSQYIGGGGNPSNPLSTYMKNRGWLLKNQAGEYADGTNGGFAYMNVAVPEVRQFIINMTLEAVNRYDLDGIQFDDHMAWPINFGFDTTTINLYTSQTGNPAPTSPSNSQFSAWRQQKVTDFAAEFYKVVKTARPEIKFSISPSITSFSTTNYNADWPLWESQEIFDEFAIQMYRSSLSSFNSIVNQQVTPFKPNDLDKLVFGLRINPSPLTPYADVEAMIQRSRTEGAAGHSLWFSSGVLDFYENQLTAFYDVAGQGHAQNPNFAADHRPAPLIGTSAGGNLWDVNVIDADRYRIVAKIGSFWTEFNVAELAAGAQQLLVPGATQVELLVDRRSATSFLGDFDGDNNVDGTDFLAWQRGRGTTSGATAFDGDANADGKVDVLDLAHWQMNFGWMQNDESISQFSVPEPSSAALLTTIILIGSAQIRCRRSEFFRKILRA</sequence>
<dbReference type="InterPro" id="IPR018247">
    <property type="entry name" value="EF_Hand_1_Ca_BS"/>
</dbReference>
<dbReference type="SUPFAM" id="SSF51445">
    <property type="entry name" value="(Trans)glycosidases"/>
    <property type="match status" value="1"/>
</dbReference>
<dbReference type="CDD" id="cd14256">
    <property type="entry name" value="Dockerin_I"/>
    <property type="match status" value="1"/>
</dbReference>
<dbReference type="InterPro" id="IPR052177">
    <property type="entry name" value="Divisome_Glycosyl_Hydrolase"/>
</dbReference>
<name>A0A5B9Q1P8_9BACT</name>
<dbReference type="Proteomes" id="UP000323917">
    <property type="component" value="Chromosome"/>
</dbReference>
<dbReference type="GO" id="GO:0004553">
    <property type="term" value="F:hydrolase activity, hydrolyzing O-glycosyl compounds"/>
    <property type="evidence" value="ECO:0007669"/>
    <property type="project" value="InterPro"/>
</dbReference>
<dbReference type="SUPFAM" id="SSF63446">
    <property type="entry name" value="Type I dockerin domain"/>
    <property type="match status" value="1"/>
</dbReference>
<evidence type="ECO:0000256" key="2">
    <source>
        <dbReference type="SAM" id="MobiDB-lite"/>
    </source>
</evidence>
<keyword evidence="3" id="KW-0472">Membrane</keyword>
<proteinExistence type="predicted"/>
<evidence type="ECO:0000256" key="3">
    <source>
        <dbReference type="SAM" id="Phobius"/>
    </source>
</evidence>
<keyword evidence="3" id="KW-1133">Transmembrane helix</keyword>
<gene>
    <name evidence="5" type="ORF">Pr1d_01590</name>
</gene>
<dbReference type="PROSITE" id="PS00018">
    <property type="entry name" value="EF_HAND_1"/>
    <property type="match status" value="2"/>
</dbReference>
<feature type="region of interest" description="Disordered" evidence="2">
    <location>
        <begin position="1"/>
        <end position="24"/>
    </location>
</feature>
<dbReference type="InterPro" id="IPR003790">
    <property type="entry name" value="GHL10"/>
</dbReference>
<evidence type="ECO:0000259" key="4">
    <source>
        <dbReference type="Pfam" id="PF02638"/>
    </source>
</evidence>
<organism evidence="5 6">
    <name type="scientific">Bythopirellula goksoeyrii</name>
    <dbReference type="NCBI Taxonomy" id="1400387"/>
    <lineage>
        <taxon>Bacteria</taxon>
        <taxon>Pseudomonadati</taxon>
        <taxon>Planctomycetota</taxon>
        <taxon>Planctomycetia</taxon>
        <taxon>Pirellulales</taxon>
        <taxon>Lacipirellulaceae</taxon>
        <taxon>Bythopirellula</taxon>
    </lineage>
</organism>